<organism evidence="2 3">
    <name type="scientific">Monoraphidium neglectum</name>
    <dbReference type="NCBI Taxonomy" id="145388"/>
    <lineage>
        <taxon>Eukaryota</taxon>
        <taxon>Viridiplantae</taxon>
        <taxon>Chlorophyta</taxon>
        <taxon>core chlorophytes</taxon>
        <taxon>Chlorophyceae</taxon>
        <taxon>CS clade</taxon>
        <taxon>Sphaeropleales</taxon>
        <taxon>Selenastraceae</taxon>
        <taxon>Monoraphidium</taxon>
    </lineage>
</organism>
<reference evidence="2 3" key="1">
    <citation type="journal article" date="2013" name="BMC Genomics">
        <title>Reconstruction of the lipid metabolism for the microalga Monoraphidium neglectum from its genome sequence reveals characteristics suitable for biofuel production.</title>
        <authorList>
            <person name="Bogen C."/>
            <person name="Al-Dilaimi A."/>
            <person name="Albersmeier A."/>
            <person name="Wichmann J."/>
            <person name="Grundmann M."/>
            <person name="Rupp O."/>
            <person name="Lauersen K.J."/>
            <person name="Blifernez-Klassen O."/>
            <person name="Kalinowski J."/>
            <person name="Goesmann A."/>
            <person name="Mussgnug J.H."/>
            <person name="Kruse O."/>
        </authorList>
    </citation>
    <scope>NUCLEOTIDE SEQUENCE [LARGE SCALE GENOMIC DNA]</scope>
    <source>
        <strain evidence="2 3">SAG 48.87</strain>
    </source>
</reference>
<dbReference type="KEGG" id="mng:MNEG_10481"/>
<gene>
    <name evidence="2" type="ORF">MNEG_10481</name>
</gene>
<accession>A0A0D2KPC8</accession>
<protein>
    <submittedName>
        <fullName evidence="2">Uncharacterized protein</fullName>
    </submittedName>
</protein>
<proteinExistence type="predicted"/>
<dbReference type="Proteomes" id="UP000054498">
    <property type="component" value="Unassembled WGS sequence"/>
</dbReference>
<name>A0A0D2KPC8_9CHLO</name>
<keyword evidence="3" id="KW-1185">Reference proteome</keyword>
<sequence>MQKTRLALLLCVLACPAPAALVAAQQSCAALGAFNFYPDGTINQPEAWTLANQGAAGNADRGALFPIALLGTPQPALNFLPSHPLLTAAGAAAPPAACATIATAPSRRLAAAAPAGAIAGTFSWSVALDGALSASGSAVTLAAATATPPSWTANVWGLADGKHELNITVTVLAGSAITADGVRAPATDVIFSQSVVFYKLVQRPTLALKPLTCSLDLTLEATDMWPEPVAAPGGAGALWKPVYHVWGKFVAGLDGQPYTGEDAASEAAQRHYFDLVFVEGSLTSDFPSLLSLAGNDTFNQQDTDPSWTYVLPGGALNSDGASLRGAPKFAGALAWNGTLVGVQSSNTTLLGFNGPDSIQLNEYAAVTWQYQGLGNATCAIDGARVATDPSTGLCSSPLLRLVNDTLLHTLVVTFRDACGAVRSDYMNFSVPGGWVTNATADGLPVTDFYDAAAGTPLRNSSKLSTGRNGAAGAAARGLLVWAGAALAVAVAAVL</sequence>
<dbReference type="EMBL" id="KK102551">
    <property type="protein sequence ID" value="KIY97483.1"/>
    <property type="molecule type" value="Genomic_DNA"/>
</dbReference>
<dbReference type="RefSeq" id="XP_013896503.1">
    <property type="nucleotide sequence ID" value="XM_014041049.1"/>
</dbReference>
<keyword evidence="1" id="KW-0732">Signal</keyword>
<evidence type="ECO:0000256" key="1">
    <source>
        <dbReference type="SAM" id="SignalP"/>
    </source>
</evidence>
<feature type="signal peptide" evidence="1">
    <location>
        <begin position="1"/>
        <end position="24"/>
    </location>
</feature>
<dbReference type="AlphaFoldDB" id="A0A0D2KPC8"/>
<dbReference type="GeneID" id="25727648"/>
<evidence type="ECO:0000313" key="3">
    <source>
        <dbReference type="Proteomes" id="UP000054498"/>
    </source>
</evidence>
<evidence type="ECO:0000313" key="2">
    <source>
        <dbReference type="EMBL" id="KIY97483.1"/>
    </source>
</evidence>
<feature type="chain" id="PRO_5002245885" evidence="1">
    <location>
        <begin position="25"/>
        <end position="494"/>
    </location>
</feature>
<dbReference type="OrthoDB" id="10547610at2759"/>